<evidence type="ECO:0000313" key="3">
    <source>
        <dbReference type="Proteomes" id="UP000184315"/>
    </source>
</evidence>
<keyword evidence="1" id="KW-1133">Transmembrane helix</keyword>
<keyword evidence="1" id="KW-0812">Transmembrane</keyword>
<protein>
    <submittedName>
        <fullName evidence="2">Uncharacterized protein</fullName>
    </submittedName>
</protein>
<keyword evidence="1" id="KW-0472">Membrane</keyword>
<feature type="transmembrane region" description="Helical" evidence="1">
    <location>
        <begin position="63"/>
        <end position="81"/>
    </location>
</feature>
<reference evidence="3" key="1">
    <citation type="submission" date="2015-10" db="EMBL/GenBank/DDBJ databases">
        <authorList>
            <person name="Regsiter A."/>
            <person name="william w."/>
        </authorList>
    </citation>
    <scope>NUCLEOTIDE SEQUENCE [LARGE SCALE GENOMIC DNA]</scope>
</reference>
<organism evidence="2 3">
    <name type="scientific">Planktothrix tepida PCC 9214</name>
    <dbReference type="NCBI Taxonomy" id="671072"/>
    <lineage>
        <taxon>Bacteria</taxon>
        <taxon>Bacillati</taxon>
        <taxon>Cyanobacteriota</taxon>
        <taxon>Cyanophyceae</taxon>
        <taxon>Oscillatoriophycideae</taxon>
        <taxon>Oscillatoriales</taxon>
        <taxon>Microcoleaceae</taxon>
        <taxon>Planktothrix</taxon>
    </lineage>
</organism>
<dbReference type="AlphaFoldDB" id="A0A1J1LMW0"/>
<sequence>MTHKVNCPYKNHEGLQKLPCDFLPHPYNKNVMFCQSCGGNEYDIREIGEKSASSKQKSSEDSFWPLMGVILVLLIGLIRVASQPKTIDTNLNPSAPIEQSRL</sequence>
<dbReference type="Proteomes" id="UP000184315">
    <property type="component" value="Unassembled WGS sequence"/>
</dbReference>
<accession>A0A1J1LMW0</accession>
<proteinExistence type="predicted"/>
<dbReference type="EMBL" id="CZDF01000156">
    <property type="protein sequence ID" value="CUR32953.1"/>
    <property type="molecule type" value="Genomic_DNA"/>
</dbReference>
<dbReference type="OrthoDB" id="9844741at2"/>
<dbReference type="RefSeq" id="WP_072719636.1">
    <property type="nucleotide sequence ID" value="NZ_LN889802.1"/>
</dbReference>
<evidence type="ECO:0000256" key="1">
    <source>
        <dbReference type="SAM" id="Phobius"/>
    </source>
</evidence>
<name>A0A1J1LMW0_9CYAN</name>
<keyword evidence="3" id="KW-1185">Reference proteome</keyword>
<gene>
    <name evidence="2" type="ORF">PL9214500200</name>
</gene>
<evidence type="ECO:0000313" key="2">
    <source>
        <dbReference type="EMBL" id="CUR32953.1"/>
    </source>
</evidence>